<accession>A0ACC3S440</accession>
<name>A0ACC3S440_9PEZI</name>
<evidence type="ECO:0000313" key="2">
    <source>
        <dbReference type="Proteomes" id="UP001320706"/>
    </source>
</evidence>
<sequence length="522" mass="57477">MSFPVNSEPYGGERHMQEYGKEEKIETDYIDQAEVANADRPNRRLEAPPLVRDMTPEQRIHTEKALVRKIDGRLLPAIIIMYIMNYLDRNNIASARLAGLQTDLNLTSTQYQTSVSILFVGYLLMQIPSNLLLNKIGLPAIYLPSVMIVWGIISGATAACQTYGSLIAIRFLLGFVEAAYFPGCLFFLSSWYTRKELAFRSAILYSGSLISGAFSGLIAAGITNGLNGARGLLAWRWLFIIEGSVTVFIAFFAYFVLPNFPRTTKWLSEEERQLAVWRLQEDIGTDDWTGSGEQSFWHGMKLAFLDVKMWILMVMLFGIVASGSVTNFFPTVVQTLGYGKVQSLLLTAPPYVLAVITAFLNAWHADRTGERYLHVVLPLLVGVVAFILAAATTATAPRYVAMMLMVPGVYTGYVVVLAWISNSIPRPPAKRAASLAAINAVSNASSIYASYMYPESAGPRYEVAMAVNCATAVMAILMATLLRVMLVRLNKKLDRGEHVEGAVVAGEGVPGEAAKKGFRFLV</sequence>
<dbReference type="EMBL" id="JAMKPW020000043">
    <property type="protein sequence ID" value="KAK8194165.1"/>
    <property type="molecule type" value="Genomic_DNA"/>
</dbReference>
<evidence type="ECO:0000313" key="1">
    <source>
        <dbReference type="EMBL" id="KAK8194165.1"/>
    </source>
</evidence>
<reference evidence="1" key="1">
    <citation type="submission" date="2024-02" db="EMBL/GenBank/DDBJ databases">
        <title>Metagenome Assembled Genome of Zalaria obscura JY119.</title>
        <authorList>
            <person name="Vighnesh L."/>
            <person name="Jagadeeshwari U."/>
            <person name="Venkata Ramana C."/>
            <person name="Sasikala C."/>
        </authorList>
    </citation>
    <scope>NUCLEOTIDE SEQUENCE</scope>
    <source>
        <strain evidence="1">JY119</strain>
    </source>
</reference>
<comment type="caution">
    <text evidence="1">The sequence shown here is derived from an EMBL/GenBank/DDBJ whole genome shotgun (WGS) entry which is preliminary data.</text>
</comment>
<keyword evidence="2" id="KW-1185">Reference proteome</keyword>
<organism evidence="1 2">
    <name type="scientific">Zalaria obscura</name>
    <dbReference type="NCBI Taxonomy" id="2024903"/>
    <lineage>
        <taxon>Eukaryota</taxon>
        <taxon>Fungi</taxon>
        <taxon>Dikarya</taxon>
        <taxon>Ascomycota</taxon>
        <taxon>Pezizomycotina</taxon>
        <taxon>Dothideomycetes</taxon>
        <taxon>Dothideomycetidae</taxon>
        <taxon>Dothideales</taxon>
        <taxon>Zalariaceae</taxon>
        <taxon>Zalaria</taxon>
    </lineage>
</organism>
<protein>
    <submittedName>
        <fullName evidence="1">Uncharacterized protein</fullName>
    </submittedName>
</protein>
<gene>
    <name evidence="1" type="ORF">M8818_007352</name>
</gene>
<dbReference type="Proteomes" id="UP001320706">
    <property type="component" value="Unassembled WGS sequence"/>
</dbReference>
<proteinExistence type="predicted"/>